<sequence>MRDVQVDAITSAVKELCMTANYDLGEDVIKAFKSFKEKEASPTGQGVLEQLIENAEIATTERAPMCQDTGYAVFFVELGQDVHITGGSLTDAINEGVRQGYQEGYLRKSIVEHPLNRKNTGDNTPAVIHLDLVPGDDLKITIAPKGGGSENMSGIKMLKPADGVEGVKDFVIQRVKEAGPNPCPPIVVGVGIGGTFEKSAMIAKKALLRNIGERHQDPEMAALEQELLKKINKLGIGPQGLGGTTTALDVFVEVYPAHIASLPVAVNINCHAARHKSVKL</sequence>
<dbReference type="EMBL" id="MIJE01000036">
    <property type="protein sequence ID" value="OEF95587.1"/>
    <property type="molecule type" value="Genomic_DNA"/>
</dbReference>
<dbReference type="PANTHER" id="PTHR30389:SF17">
    <property type="entry name" value="L(+)-TARTRATE DEHYDRATASE SUBUNIT ALPHA-RELATED"/>
    <property type="match status" value="1"/>
</dbReference>
<dbReference type="NCBIfam" id="TIGR00722">
    <property type="entry name" value="ttdA_fumA_fumB"/>
    <property type="match status" value="1"/>
</dbReference>
<organism evidence="8 9">
    <name type="scientific">Desulfuribacillus alkaliarsenatis</name>
    <dbReference type="NCBI Taxonomy" id="766136"/>
    <lineage>
        <taxon>Bacteria</taxon>
        <taxon>Bacillati</taxon>
        <taxon>Bacillota</taxon>
        <taxon>Desulfuribacillia</taxon>
        <taxon>Desulfuribacillales</taxon>
        <taxon>Desulfuribacillaceae</taxon>
        <taxon>Desulfuribacillus</taxon>
    </lineage>
</organism>
<evidence type="ECO:0000256" key="4">
    <source>
        <dbReference type="ARBA" id="ARBA00023004"/>
    </source>
</evidence>
<keyword evidence="5" id="KW-0411">Iron-sulfur</keyword>
<dbReference type="InterPro" id="IPR051208">
    <property type="entry name" value="Class-I_Fumarase/Tartrate_DH"/>
</dbReference>
<evidence type="ECO:0000259" key="7">
    <source>
        <dbReference type="Pfam" id="PF05681"/>
    </source>
</evidence>
<reference evidence="8 9" key="1">
    <citation type="submission" date="2016-09" db="EMBL/GenBank/DDBJ databases">
        <title>Draft genome sequence for the type strain of Desulfuribacillus alkaliarsenatis AHT28, an obligately anaerobic, sulfidogenic bacterium isolated from Russian soda lake sediments.</title>
        <authorList>
            <person name="Abin C.A."/>
            <person name="Hollibaugh J.T."/>
        </authorList>
    </citation>
    <scope>NUCLEOTIDE SEQUENCE [LARGE SCALE GENOMIC DNA]</scope>
    <source>
        <strain evidence="8 9">AHT28</strain>
    </source>
</reference>
<dbReference type="PANTHER" id="PTHR30389">
    <property type="entry name" value="FUMARATE HYDRATASE-RELATED"/>
    <property type="match status" value="1"/>
</dbReference>
<keyword evidence="9" id="KW-1185">Reference proteome</keyword>
<evidence type="ECO:0000256" key="6">
    <source>
        <dbReference type="ARBA" id="ARBA00023239"/>
    </source>
</evidence>
<keyword evidence="2" id="KW-0004">4Fe-4S</keyword>
<accession>A0A1E5FYR9</accession>
<dbReference type="OrthoDB" id="9798978at2"/>
<feature type="domain" description="Fe-S hydro-lyase tartrate dehydratase alpha-type catalytic" evidence="7">
    <location>
        <begin position="11"/>
        <end position="278"/>
    </location>
</feature>
<keyword evidence="4" id="KW-0408">Iron</keyword>
<gene>
    <name evidence="8" type="ORF">BHF68_12095</name>
</gene>
<dbReference type="Proteomes" id="UP000094296">
    <property type="component" value="Unassembled WGS sequence"/>
</dbReference>
<dbReference type="GO" id="GO:0046872">
    <property type="term" value="F:metal ion binding"/>
    <property type="evidence" value="ECO:0007669"/>
    <property type="project" value="UniProtKB-KW"/>
</dbReference>
<evidence type="ECO:0000313" key="8">
    <source>
        <dbReference type="EMBL" id="OEF95587.1"/>
    </source>
</evidence>
<dbReference type="NCBIfam" id="NF004885">
    <property type="entry name" value="PRK06246.1"/>
    <property type="match status" value="1"/>
</dbReference>
<dbReference type="InterPro" id="IPR004646">
    <property type="entry name" value="Fe-S_hydro-lyase_TtdA-typ_cat"/>
</dbReference>
<evidence type="ECO:0000256" key="2">
    <source>
        <dbReference type="ARBA" id="ARBA00022485"/>
    </source>
</evidence>
<dbReference type="GO" id="GO:0016829">
    <property type="term" value="F:lyase activity"/>
    <property type="evidence" value="ECO:0007669"/>
    <property type="project" value="UniProtKB-KW"/>
</dbReference>
<dbReference type="STRING" id="766136.BHF68_12095"/>
<evidence type="ECO:0000256" key="5">
    <source>
        <dbReference type="ARBA" id="ARBA00023014"/>
    </source>
</evidence>
<dbReference type="AlphaFoldDB" id="A0A1E5FYR9"/>
<dbReference type="GO" id="GO:0051539">
    <property type="term" value="F:4 iron, 4 sulfur cluster binding"/>
    <property type="evidence" value="ECO:0007669"/>
    <property type="project" value="UniProtKB-KW"/>
</dbReference>
<evidence type="ECO:0000313" key="9">
    <source>
        <dbReference type="Proteomes" id="UP000094296"/>
    </source>
</evidence>
<keyword evidence="3" id="KW-0479">Metal-binding</keyword>
<evidence type="ECO:0000256" key="1">
    <source>
        <dbReference type="ARBA" id="ARBA00008876"/>
    </source>
</evidence>
<dbReference type="RefSeq" id="WP_069644400.1">
    <property type="nucleotide sequence ID" value="NZ_MIJE01000036.1"/>
</dbReference>
<comment type="caution">
    <text evidence="8">The sequence shown here is derived from an EMBL/GenBank/DDBJ whole genome shotgun (WGS) entry which is preliminary data.</text>
</comment>
<protein>
    <submittedName>
        <fullName evidence="8">Fumarate hydratase</fullName>
    </submittedName>
</protein>
<name>A0A1E5FYR9_9FIRM</name>
<comment type="similarity">
    <text evidence="1">Belongs to the class-I fumarase family.</text>
</comment>
<proteinExistence type="inferred from homology"/>
<dbReference type="Pfam" id="PF05681">
    <property type="entry name" value="Fumerase"/>
    <property type="match status" value="1"/>
</dbReference>
<keyword evidence="6" id="KW-0456">Lyase</keyword>
<evidence type="ECO:0000256" key="3">
    <source>
        <dbReference type="ARBA" id="ARBA00022723"/>
    </source>
</evidence>